<evidence type="ECO:0000259" key="14">
    <source>
        <dbReference type="Pfam" id="PF00438"/>
    </source>
</evidence>
<evidence type="ECO:0000259" key="16">
    <source>
        <dbReference type="Pfam" id="PF02773"/>
    </source>
</evidence>
<sequence>MSDTSSATRLFTSESVTEGHPDKICDAISDLILDAMLAQDPNSRVAVETVVTTGLVHIVGEVRCAGYVEIPQIVRQKLKDIGFTSSQVGFDGTTCGVTVAIGEQSQEIGAGVDNSTEARGGGTDELDKAGAGDQGLMFGYATNETPEYMPLPIATAHRLARRLTQCRKDNIIPGLRPDGKTQVTFAYDDNDQPLRLDTVVVSTQHAEDVSQEQLAREIKEHVVDFVVRDAHLGRFVDDGLNLLVNPSGSFVVGGPMGDAGLTGRKIIVDTYGGMARHGGGAFSGKDPSKVDRSGAYAMRWVAKNVVAAGLADRVEVQVAYAIGRAKPVGLYVETFGTATDGLSDADIQAAVEKVFDLRPAAIIKDLDLLRPIYAQTAAYGHFGRTDLDLPWENTDRAEALRQAAGL</sequence>
<evidence type="ECO:0000256" key="1">
    <source>
        <dbReference type="ARBA" id="ARBA00005224"/>
    </source>
</evidence>
<feature type="binding site" description="in other chain" evidence="10">
    <location>
        <position position="61"/>
    </location>
    <ligand>
        <name>L-methionine</name>
        <dbReference type="ChEBI" id="CHEBI:57844"/>
        <note>ligand shared between two neighboring subunits</note>
    </ligand>
</feature>
<protein>
    <recommendedName>
        <fullName evidence="10">S-adenosylmethionine synthase</fullName>
        <shortName evidence="10">AdoMet synthase</shortName>
        <ecNumber evidence="10">2.5.1.6</ecNumber>
    </recommendedName>
    <alternativeName>
        <fullName evidence="10">MAT</fullName>
    </alternativeName>
    <alternativeName>
        <fullName evidence="10">Methionine adenosyltransferase</fullName>
    </alternativeName>
</protein>
<keyword evidence="9 10" id="KW-0630">Potassium</keyword>
<comment type="subunit">
    <text evidence="10">Homotetramer; dimer of dimers.</text>
</comment>
<feature type="binding site" evidence="10">
    <location>
        <position position="285"/>
    </location>
    <ligand>
        <name>ATP</name>
        <dbReference type="ChEBI" id="CHEBI:30616"/>
        <note>ligand shared between two neighboring subunits</note>
    </ligand>
</feature>
<feature type="region of interest" description="Flexible loop" evidence="10">
    <location>
        <begin position="104"/>
        <end position="114"/>
    </location>
</feature>
<evidence type="ECO:0000256" key="11">
    <source>
        <dbReference type="RuleBase" id="RU000542"/>
    </source>
</evidence>
<reference evidence="17" key="1">
    <citation type="submission" date="2021-03" db="EMBL/GenBank/DDBJ databases">
        <authorList>
            <person name="Sun Q."/>
        </authorList>
    </citation>
    <scope>NUCLEOTIDE SEQUENCE</scope>
    <source>
        <strain evidence="17">CCM 8862</strain>
    </source>
</reference>
<evidence type="ECO:0000256" key="3">
    <source>
        <dbReference type="ARBA" id="ARBA00022563"/>
    </source>
</evidence>
<evidence type="ECO:0000256" key="9">
    <source>
        <dbReference type="ARBA" id="ARBA00022958"/>
    </source>
</evidence>
<keyword evidence="10" id="KW-0963">Cytoplasm</keyword>
<comment type="caution">
    <text evidence="10">Lacks conserved residue(s) required for the propagation of feature annotation.</text>
</comment>
<dbReference type="PROSITE" id="PS00376">
    <property type="entry name" value="ADOMET_SYNTHASE_1"/>
    <property type="match status" value="1"/>
</dbReference>
<dbReference type="Pfam" id="PF02772">
    <property type="entry name" value="S-AdoMet_synt_M"/>
    <property type="match status" value="1"/>
</dbReference>
<dbReference type="GO" id="GO:0006556">
    <property type="term" value="P:S-adenosylmethionine biosynthetic process"/>
    <property type="evidence" value="ECO:0007669"/>
    <property type="project" value="UniProtKB-UniRule"/>
</dbReference>
<dbReference type="FunFam" id="3.30.300.10:FF:000003">
    <property type="entry name" value="S-adenosylmethionine synthase"/>
    <property type="match status" value="1"/>
</dbReference>
<feature type="binding site" evidence="10">
    <location>
        <position position="22"/>
    </location>
    <ligand>
        <name>Mg(2+)</name>
        <dbReference type="ChEBI" id="CHEBI:18420"/>
    </ligand>
</feature>
<dbReference type="GO" id="GO:0000287">
    <property type="term" value="F:magnesium ion binding"/>
    <property type="evidence" value="ECO:0007669"/>
    <property type="project" value="UniProtKB-UniRule"/>
</dbReference>
<feature type="binding site" description="in other chain" evidence="10">
    <location>
        <begin position="178"/>
        <end position="180"/>
    </location>
    <ligand>
        <name>ATP</name>
        <dbReference type="ChEBI" id="CHEBI:30616"/>
        <note>ligand shared between two neighboring subunits</note>
    </ligand>
</feature>
<evidence type="ECO:0000256" key="2">
    <source>
        <dbReference type="ARBA" id="ARBA00009685"/>
    </source>
</evidence>
<feature type="domain" description="S-adenosylmethionine synthetase C-terminal" evidence="16">
    <location>
        <begin position="252"/>
        <end position="392"/>
    </location>
</feature>
<evidence type="ECO:0000256" key="7">
    <source>
        <dbReference type="ARBA" id="ARBA00022840"/>
    </source>
</evidence>
<dbReference type="GO" id="GO:0005524">
    <property type="term" value="F:ATP binding"/>
    <property type="evidence" value="ECO:0007669"/>
    <property type="project" value="UniProtKB-UniRule"/>
</dbReference>
<feature type="binding site" description="in other chain" evidence="10">
    <location>
        <position position="289"/>
    </location>
    <ligand>
        <name>L-methionine</name>
        <dbReference type="ChEBI" id="CHEBI:57844"/>
        <note>ligand shared between two neighboring subunits</note>
    </ligand>
</feature>
<evidence type="ECO:0000256" key="5">
    <source>
        <dbReference type="ARBA" id="ARBA00022723"/>
    </source>
</evidence>
<dbReference type="Pfam" id="PF00438">
    <property type="entry name" value="S-AdoMet_synt_N"/>
    <property type="match status" value="1"/>
</dbReference>
<dbReference type="GO" id="GO:0004478">
    <property type="term" value="F:methionine adenosyltransferase activity"/>
    <property type="evidence" value="ECO:0007669"/>
    <property type="project" value="UniProtKB-UniRule"/>
</dbReference>
<dbReference type="InterPro" id="IPR022631">
    <property type="entry name" value="ADOMET_SYNTHASE_CS"/>
</dbReference>
<dbReference type="GO" id="GO:0005737">
    <property type="term" value="C:cytoplasm"/>
    <property type="evidence" value="ECO:0007669"/>
    <property type="project" value="UniProtKB-SubCell"/>
</dbReference>
<dbReference type="Gene3D" id="3.30.300.10">
    <property type="match status" value="3"/>
</dbReference>
<feature type="domain" description="S-adenosylmethionine synthetase N-terminal" evidence="14">
    <location>
        <begin position="9"/>
        <end position="105"/>
    </location>
</feature>
<comment type="caution">
    <text evidence="17">The sequence shown here is derived from an EMBL/GenBank/DDBJ whole genome shotgun (WGS) entry which is preliminary data.</text>
</comment>
<dbReference type="PIRSF" id="PIRSF000497">
    <property type="entry name" value="MAT"/>
    <property type="match status" value="1"/>
</dbReference>
<dbReference type="PANTHER" id="PTHR11964">
    <property type="entry name" value="S-ADENOSYLMETHIONINE SYNTHETASE"/>
    <property type="match status" value="1"/>
</dbReference>
<dbReference type="GO" id="GO:0006730">
    <property type="term" value="P:one-carbon metabolic process"/>
    <property type="evidence" value="ECO:0007669"/>
    <property type="project" value="UniProtKB-KW"/>
</dbReference>
<evidence type="ECO:0000256" key="10">
    <source>
        <dbReference type="HAMAP-Rule" id="MF_00086"/>
    </source>
</evidence>
<dbReference type="Proteomes" id="UP000664332">
    <property type="component" value="Unassembled WGS sequence"/>
</dbReference>
<evidence type="ECO:0000256" key="6">
    <source>
        <dbReference type="ARBA" id="ARBA00022741"/>
    </source>
</evidence>
<evidence type="ECO:0000256" key="13">
    <source>
        <dbReference type="SAM" id="MobiDB-lite"/>
    </source>
</evidence>
<proteinExistence type="inferred from homology"/>
<feature type="binding site" description="in other chain" evidence="10">
    <location>
        <position position="20"/>
    </location>
    <ligand>
        <name>ATP</name>
        <dbReference type="ChEBI" id="CHEBI:30616"/>
        <note>ligand shared between two neighboring subunits</note>
    </ligand>
</feature>
<dbReference type="InterPro" id="IPR022629">
    <property type="entry name" value="S-AdoMet_synt_central"/>
</dbReference>
<evidence type="ECO:0000256" key="4">
    <source>
        <dbReference type="ARBA" id="ARBA00022679"/>
    </source>
</evidence>
<dbReference type="EMBL" id="JAFLEQ010000003">
    <property type="protein sequence ID" value="MBN9643425.1"/>
    <property type="molecule type" value="Genomic_DNA"/>
</dbReference>
<evidence type="ECO:0000313" key="18">
    <source>
        <dbReference type="Proteomes" id="UP000664332"/>
    </source>
</evidence>
<evidence type="ECO:0000256" key="12">
    <source>
        <dbReference type="RuleBase" id="RU004462"/>
    </source>
</evidence>
<dbReference type="InterPro" id="IPR022628">
    <property type="entry name" value="S-AdoMet_synt_N"/>
</dbReference>
<feature type="region of interest" description="Disordered" evidence="13">
    <location>
        <begin position="108"/>
        <end position="130"/>
    </location>
</feature>
<gene>
    <name evidence="10" type="primary">metK</name>
    <name evidence="17" type="ORF">JZY06_02105</name>
</gene>
<name>A0A939DYZ9_9CORY</name>
<feature type="binding site" description="in other chain" evidence="10">
    <location>
        <position position="104"/>
    </location>
    <ligand>
        <name>L-methionine</name>
        <dbReference type="ChEBI" id="CHEBI:57844"/>
        <note>ligand shared between two neighboring subunits</note>
    </ligand>
</feature>
<feature type="compositionally biased region" description="Polar residues" evidence="13">
    <location>
        <begin position="108"/>
        <end position="117"/>
    </location>
</feature>
<dbReference type="HAMAP" id="MF_00086">
    <property type="entry name" value="S_AdoMet_synth1"/>
    <property type="match status" value="1"/>
</dbReference>
<comment type="similarity">
    <text evidence="2 10 12">Belongs to the AdoMet synthase family.</text>
</comment>
<feature type="binding site" evidence="10">
    <location>
        <position position="48"/>
    </location>
    <ligand>
        <name>K(+)</name>
        <dbReference type="ChEBI" id="CHEBI:29103"/>
    </ligand>
</feature>
<evidence type="ECO:0000259" key="15">
    <source>
        <dbReference type="Pfam" id="PF02772"/>
    </source>
</evidence>
<dbReference type="NCBIfam" id="TIGR01034">
    <property type="entry name" value="metK"/>
    <property type="match status" value="1"/>
</dbReference>
<feature type="binding site" evidence="10">
    <location>
        <position position="258"/>
    </location>
    <ligand>
        <name>ATP</name>
        <dbReference type="ChEBI" id="CHEBI:30616"/>
        <note>ligand shared between two neighboring subunits</note>
    </ligand>
</feature>
<dbReference type="PROSITE" id="PS00377">
    <property type="entry name" value="ADOMET_SYNTHASE_2"/>
    <property type="match status" value="1"/>
</dbReference>
<evidence type="ECO:0000256" key="8">
    <source>
        <dbReference type="ARBA" id="ARBA00022842"/>
    </source>
</evidence>
<feature type="binding site" evidence="10">
    <location>
        <position position="258"/>
    </location>
    <ligand>
        <name>L-methionine</name>
        <dbReference type="ChEBI" id="CHEBI:57844"/>
        <note>ligand shared between two neighboring subunits</note>
    </ligand>
</feature>
<keyword evidence="7 10" id="KW-0067">ATP-binding</keyword>
<dbReference type="CDD" id="cd18079">
    <property type="entry name" value="S-AdoMet_synt"/>
    <property type="match status" value="1"/>
</dbReference>
<evidence type="ECO:0000313" key="17">
    <source>
        <dbReference type="EMBL" id="MBN9643425.1"/>
    </source>
</evidence>
<comment type="function">
    <text evidence="10">Catalyzes the formation of S-adenosylmethionine (AdoMet) from methionine and ATP. The overall synthetic reaction is composed of two sequential steps, AdoMet formation and the subsequent tripolyphosphate hydrolysis which occurs prior to release of AdoMet from the enzyme.</text>
</comment>
<organism evidence="17 18">
    <name type="scientific">Corynebacterium mendelii</name>
    <dbReference type="NCBI Taxonomy" id="2765362"/>
    <lineage>
        <taxon>Bacteria</taxon>
        <taxon>Bacillati</taxon>
        <taxon>Actinomycetota</taxon>
        <taxon>Actinomycetes</taxon>
        <taxon>Mycobacteriales</taxon>
        <taxon>Corynebacteriaceae</taxon>
        <taxon>Corynebacterium</taxon>
    </lineage>
</organism>
<comment type="pathway">
    <text evidence="1 10">Amino-acid biosynthesis; S-adenosyl-L-methionine biosynthesis; S-adenosyl-L-methionine from L-methionine: step 1/1.</text>
</comment>
<comment type="catalytic activity">
    <reaction evidence="10">
        <text>L-methionine + ATP + H2O = S-adenosyl-L-methionine + phosphate + diphosphate</text>
        <dbReference type="Rhea" id="RHEA:21080"/>
        <dbReference type="ChEBI" id="CHEBI:15377"/>
        <dbReference type="ChEBI" id="CHEBI:30616"/>
        <dbReference type="ChEBI" id="CHEBI:33019"/>
        <dbReference type="ChEBI" id="CHEBI:43474"/>
        <dbReference type="ChEBI" id="CHEBI:57844"/>
        <dbReference type="ChEBI" id="CHEBI:59789"/>
        <dbReference type="EC" id="2.5.1.6"/>
    </reaction>
</comment>
<keyword evidence="4 10" id="KW-0808">Transferase</keyword>
<comment type="subcellular location">
    <subcellularLocation>
        <location evidence="10 11">Cytoplasm</location>
    </subcellularLocation>
</comment>
<accession>A0A939DYZ9</accession>
<keyword evidence="18" id="KW-1185">Reference proteome</keyword>
<dbReference type="InterPro" id="IPR002133">
    <property type="entry name" value="S-AdoMet_synthetase"/>
</dbReference>
<dbReference type="RefSeq" id="WP_207118103.1">
    <property type="nucleotide sequence ID" value="NZ_JAFLEQ010000003.1"/>
</dbReference>
<dbReference type="EC" id="2.5.1.6" evidence="10"/>
<feature type="binding site" evidence="10">
    <location>
        <position position="281"/>
    </location>
    <ligand>
        <name>ATP</name>
        <dbReference type="ChEBI" id="CHEBI:30616"/>
        <note>ligand shared between two neighboring subunits</note>
    </ligand>
</feature>
<dbReference type="SUPFAM" id="SSF55973">
    <property type="entry name" value="S-adenosylmethionine synthetase"/>
    <property type="match status" value="3"/>
</dbReference>
<dbReference type="Pfam" id="PF02773">
    <property type="entry name" value="S-AdoMet_synt_C"/>
    <property type="match status" value="1"/>
</dbReference>
<keyword evidence="8 10" id="KW-0460">Magnesium</keyword>
<feature type="domain" description="S-adenosylmethionine synthetase central" evidence="15">
    <location>
        <begin position="129"/>
        <end position="250"/>
    </location>
</feature>
<dbReference type="InterPro" id="IPR022636">
    <property type="entry name" value="S-AdoMet_synthetase_sfam"/>
</dbReference>
<comment type="cofactor">
    <cofactor evidence="10">
        <name>K(+)</name>
        <dbReference type="ChEBI" id="CHEBI:29103"/>
    </cofactor>
    <text evidence="10">Binds 1 potassium ion per subunit.</text>
</comment>
<feature type="binding site" description="in other chain" evidence="10">
    <location>
        <begin position="264"/>
        <end position="265"/>
    </location>
    <ligand>
        <name>ATP</name>
        <dbReference type="ChEBI" id="CHEBI:30616"/>
        <note>ligand shared between two neighboring subunits</note>
    </ligand>
</feature>
<dbReference type="InterPro" id="IPR022630">
    <property type="entry name" value="S-AdoMet_synt_C"/>
</dbReference>
<dbReference type="AlphaFoldDB" id="A0A939DYZ9"/>
<keyword evidence="5 10" id="KW-0479">Metal-binding</keyword>
<keyword evidence="3 10" id="KW-0554">One-carbon metabolism</keyword>
<comment type="cofactor">
    <cofactor evidence="10">
        <name>Mg(2+)</name>
        <dbReference type="ChEBI" id="CHEBI:18420"/>
    </cofactor>
    <text evidence="10">Binds 2 divalent ions per subunit.</text>
</comment>
<keyword evidence="6 10" id="KW-0547">Nucleotide-binding</keyword>